<feature type="transmembrane region" description="Helical" evidence="5">
    <location>
        <begin position="130"/>
        <end position="155"/>
    </location>
</feature>
<dbReference type="GO" id="GO:0016020">
    <property type="term" value="C:membrane"/>
    <property type="evidence" value="ECO:0007669"/>
    <property type="project" value="UniProtKB-SubCell"/>
</dbReference>
<gene>
    <name evidence="6" type="ORF">MUK72_17640</name>
</gene>
<organism evidence="6 7">
    <name type="scientific">Halococcus dombrowskii</name>
    <dbReference type="NCBI Taxonomy" id="179637"/>
    <lineage>
        <taxon>Archaea</taxon>
        <taxon>Methanobacteriati</taxon>
        <taxon>Methanobacteriota</taxon>
        <taxon>Stenosarchaea group</taxon>
        <taxon>Halobacteria</taxon>
        <taxon>Halobacteriales</taxon>
        <taxon>Halococcaceae</taxon>
        <taxon>Halococcus</taxon>
    </lineage>
</organism>
<dbReference type="Proteomes" id="UP000830542">
    <property type="component" value="Plasmid unnamed3"/>
</dbReference>
<feature type="transmembrane region" description="Helical" evidence="5">
    <location>
        <begin position="20"/>
        <end position="50"/>
    </location>
</feature>
<dbReference type="EMBL" id="CP095008">
    <property type="protein sequence ID" value="UOO97237.1"/>
    <property type="molecule type" value="Genomic_DNA"/>
</dbReference>
<keyword evidence="3 5" id="KW-1133">Transmembrane helix</keyword>
<sequence length="310" mass="32186">MNLTASQVLSQLATLVDEYLLGWVLASVAVGLLAPSLAVLTVFSTPILAVMIGSISLTLTVEQFRAIRGRALGTIILVQASMPFIAFGLAQLLEVSPALTAGFVILGAVTPELVTPVMTKLSDGDTALSATALVMIGLGTVGFIPLVVAVLLAGTVRVDQWAIVTELAFAVVLPMVIAIGIRWRWPTRVSHYEEWYPSVSALMVILIIGIVTAANASLIRTAGPVLFVVGLGAVALNGYGYAAGWLVGRRFPREERIAATLSVGMRDFAVAAALLVAAGFPAAATLPAILFGIVEMTSSAGLARIFSGGS</sequence>
<dbReference type="InterPro" id="IPR002657">
    <property type="entry name" value="BilAc:Na_symport/Acr3"/>
</dbReference>
<evidence type="ECO:0000256" key="1">
    <source>
        <dbReference type="ARBA" id="ARBA00004141"/>
    </source>
</evidence>
<geneLocation type="plasmid" evidence="6 7">
    <name>unnamed3</name>
</geneLocation>
<comment type="subcellular location">
    <subcellularLocation>
        <location evidence="1">Membrane</location>
        <topology evidence="1">Multi-pass membrane protein</topology>
    </subcellularLocation>
</comment>
<accession>A0AAX3ASH8</accession>
<protein>
    <submittedName>
        <fullName evidence="6">Bile acid:sodium symporter</fullName>
    </submittedName>
</protein>
<keyword evidence="2 5" id="KW-0812">Transmembrane</keyword>
<dbReference type="Pfam" id="PF01758">
    <property type="entry name" value="SBF"/>
    <property type="match status" value="1"/>
</dbReference>
<evidence type="ECO:0000313" key="6">
    <source>
        <dbReference type="EMBL" id="UOO97237.1"/>
    </source>
</evidence>
<evidence type="ECO:0000313" key="7">
    <source>
        <dbReference type="Proteomes" id="UP000830542"/>
    </source>
</evidence>
<feature type="transmembrane region" description="Helical" evidence="5">
    <location>
        <begin position="195"/>
        <end position="219"/>
    </location>
</feature>
<keyword evidence="4 5" id="KW-0472">Membrane</keyword>
<dbReference type="InterPro" id="IPR004710">
    <property type="entry name" value="Bilac:Na_transpt"/>
</dbReference>
<dbReference type="InterPro" id="IPR038770">
    <property type="entry name" value="Na+/solute_symporter_sf"/>
</dbReference>
<dbReference type="RefSeq" id="WP_244706699.1">
    <property type="nucleotide sequence ID" value="NZ_BAAADN010000013.1"/>
</dbReference>
<feature type="transmembrane region" description="Helical" evidence="5">
    <location>
        <begin position="268"/>
        <end position="294"/>
    </location>
</feature>
<proteinExistence type="predicted"/>
<keyword evidence="7" id="KW-1185">Reference proteome</keyword>
<evidence type="ECO:0000256" key="3">
    <source>
        <dbReference type="ARBA" id="ARBA00022989"/>
    </source>
</evidence>
<evidence type="ECO:0000256" key="4">
    <source>
        <dbReference type="ARBA" id="ARBA00023136"/>
    </source>
</evidence>
<keyword evidence="6" id="KW-0614">Plasmid</keyword>
<dbReference type="PANTHER" id="PTHR10361:SF28">
    <property type="entry name" value="P3 PROTEIN-RELATED"/>
    <property type="match status" value="1"/>
</dbReference>
<dbReference type="KEGG" id="hdo:MUK72_17640"/>
<dbReference type="Gene3D" id="1.20.1530.20">
    <property type="match status" value="1"/>
</dbReference>
<reference evidence="6" key="1">
    <citation type="submission" date="2022-04" db="EMBL/GenBank/DDBJ databases">
        <title>Sequencing and genomic assembly of Halococcus dombrowskii.</title>
        <authorList>
            <person name="Lim S.W."/>
            <person name="MacLea K.S."/>
        </authorList>
    </citation>
    <scope>NUCLEOTIDE SEQUENCE</scope>
    <source>
        <strain evidence="6">H4</strain>
        <plasmid evidence="6">unnamed3</plasmid>
    </source>
</reference>
<dbReference type="AlphaFoldDB" id="A0AAX3ASH8"/>
<feature type="transmembrane region" description="Helical" evidence="5">
    <location>
        <begin position="71"/>
        <end position="93"/>
    </location>
</feature>
<dbReference type="PANTHER" id="PTHR10361">
    <property type="entry name" value="SODIUM-BILE ACID COTRANSPORTER"/>
    <property type="match status" value="1"/>
</dbReference>
<feature type="transmembrane region" description="Helical" evidence="5">
    <location>
        <begin position="225"/>
        <end position="247"/>
    </location>
</feature>
<evidence type="ECO:0000256" key="5">
    <source>
        <dbReference type="SAM" id="Phobius"/>
    </source>
</evidence>
<feature type="transmembrane region" description="Helical" evidence="5">
    <location>
        <begin position="161"/>
        <end position="183"/>
    </location>
</feature>
<evidence type="ECO:0000256" key="2">
    <source>
        <dbReference type="ARBA" id="ARBA00022692"/>
    </source>
</evidence>
<name>A0AAX3ASH8_HALDO</name>